<evidence type="ECO:0000313" key="3">
    <source>
        <dbReference type="EMBL" id="KMM35454.1"/>
    </source>
</evidence>
<dbReference type="Proteomes" id="UP000036166">
    <property type="component" value="Unassembled WGS sequence"/>
</dbReference>
<sequence length="288" mass="33567">MMSMLTRLRDYAKLLFTREQKLCLVNNAFTAPDATLQEEVLIVSPTPEEQPSVPEQQHVEAQPQPVPPKKYVTEKDVVYESFKKLTPEYLFIITEMRNLLNSENKKFVFHALATHISIKKVAKHLKITQRKVKIIFQEALVDIGIQTGFIRSYLDESEKKDKEIWELKSKIISLNARIKKLQSEQDLRMKFAGEKISLENQQLLLKKPLTVSLDLDTRTYNALRDNHINTLEDLVRYILENEEIERLKTLHNFGEVSLKRLKSELFKKGIMDVSGHCELLRYVTVSKK</sequence>
<evidence type="ECO:0000256" key="1">
    <source>
        <dbReference type="SAM" id="MobiDB-lite"/>
    </source>
</evidence>
<dbReference type="GO" id="GO:0003899">
    <property type="term" value="F:DNA-directed RNA polymerase activity"/>
    <property type="evidence" value="ECO:0007669"/>
    <property type="project" value="InterPro"/>
</dbReference>
<evidence type="ECO:0000259" key="2">
    <source>
        <dbReference type="Pfam" id="PF03118"/>
    </source>
</evidence>
<dbReference type="AlphaFoldDB" id="A0A0J6CTL6"/>
<gene>
    <name evidence="3" type="ORF">ACM15_01280</name>
</gene>
<reference evidence="3 4" key="1">
    <citation type="submission" date="2015-06" db="EMBL/GenBank/DDBJ databases">
        <title>Draft Genome Sequence of Parabacteroides goldsteinii with Putative Novel Metallo-Beta-Lactamases Isolated from a Blood Culture from a Human Patient.</title>
        <authorList>
            <person name="Krogh T.J."/>
            <person name="Agergaard C.N."/>
            <person name="Moller-Jensen J."/>
            <person name="Justesen U.S."/>
        </authorList>
    </citation>
    <scope>NUCLEOTIDE SEQUENCE [LARGE SCALE GENOMIC DNA]</scope>
    <source>
        <strain evidence="3 4">910340</strain>
    </source>
</reference>
<dbReference type="PATRIC" id="fig|328812.4.peg.2676"/>
<feature type="region of interest" description="Disordered" evidence="1">
    <location>
        <begin position="46"/>
        <end position="66"/>
    </location>
</feature>
<dbReference type="GO" id="GO:0006351">
    <property type="term" value="P:DNA-templated transcription"/>
    <property type="evidence" value="ECO:0007669"/>
    <property type="project" value="InterPro"/>
</dbReference>
<name>A0A0J6CTL6_9BACT</name>
<protein>
    <recommendedName>
        <fullName evidence="2">RNA polymerase alpha subunit C-terminal domain-containing protein</fullName>
    </recommendedName>
</protein>
<organism evidence="3 4">
    <name type="scientific">Parabacteroides goldsteinii</name>
    <dbReference type="NCBI Taxonomy" id="328812"/>
    <lineage>
        <taxon>Bacteria</taxon>
        <taxon>Pseudomonadati</taxon>
        <taxon>Bacteroidota</taxon>
        <taxon>Bacteroidia</taxon>
        <taxon>Bacteroidales</taxon>
        <taxon>Tannerellaceae</taxon>
        <taxon>Parabacteroides</taxon>
    </lineage>
</organism>
<dbReference type="SUPFAM" id="SSF47789">
    <property type="entry name" value="C-terminal domain of RNA polymerase alpha subunit"/>
    <property type="match status" value="1"/>
</dbReference>
<proteinExistence type="predicted"/>
<dbReference type="InterPro" id="IPR011260">
    <property type="entry name" value="RNAP_asu_C"/>
</dbReference>
<dbReference type="EMBL" id="LFJV01000003">
    <property type="protein sequence ID" value="KMM35454.1"/>
    <property type="molecule type" value="Genomic_DNA"/>
</dbReference>
<accession>A0A0J6CTL6</accession>
<feature type="domain" description="RNA polymerase alpha subunit C-terminal" evidence="2">
    <location>
        <begin position="212"/>
        <end position="265"/>
    </location>
</feature>
<evidence type="ECO:0000313" key="4">
    <source>
        <dbReference type="Proteomes" id="UP000036166"/>
    </source>
</evidence>
<dbReference type="Pfam" id="PF03118">
    <property type="entry name" value="RNA_pol_A_CTD"/>
    <property type="match status" value="1"/>
</dbReference>
<comment type="caution">
    <text evidence="3">The sequence shown here is derived from an EMBL/GenBank/DDBJ whole genome shotgun (WGS) entry which is preliminary data.</text>
</comment>
<dbReference type="GO" id="GO:0003677">
    <property type="term" value="F:DNA binding"/>
    <property type="evidence" value="ECO:0007669"/>
    <property type="project" value="InterPro"/>
</dbReference>
<dbReference type="RefSeq" id="WP_048314091.1">
    <property type="nucleotide sequence ID" value="NZ_JAWZGC010000165.1"/>
</dbReference>
<dbReference type="Gene3D" id="1.10.150.20">
    <property type="entry name" value="5' to 3' exonuclease, C-terminal subdomain"/>
    <property type="match status" value="1"/>
</dbReference>